<dbReference type="PANTHER" id="PTHR33238:SF7">
    <property type="entry name" value="IRON-DEPENDENT TRANSCRIPTIONAL REGULATOR"/>
    <property type="match status" value="1"/>
</dbReference>
<dbReference type="InterPro" id="IPR038157">
    <property type="entry name" value="FeoA_core_dom"/>
</dbReference>
<dbReference type="SUPFAM" id="SSF46785">
    <property type="entry name" value="Winged helix' DNA-binding domain"/>
    <property type="match status" value="1"/>
</dbReference>
<dbReference type="Gene3D" id="1.10.10.10">
    <property type="entry name" value="Winged helix-like DNA-binding domain superfamily/Winged helix DNA-binding domain"/>
    <property type="match status" value="1"/>
</dbReference>
<dbReference type="GO" id="GO:0003700">
    <property type="term" value="F:DNA-binding transcription factor activity"/>
    <property type="evidence" value="ECO:0007669"/>
    <property type="project" value="InterPro"/>
</dbReference>
<accession>A0A4R6TDW4</accession>
<gene>
    <name evidence="5" type="ORF">DFQ07_3157</name>
</gene>
<dbReference type="InterPro" id="IPR007167">
    <property type="entry name" value="Fe-transptr_FeoA-like"/>
</dbReference>
<keyword evidence="3" id="KW-0812">Transmembrane</keyword>
<dbReference type="Pfam" id="PF04023">
    <property type="entry name" value="FeoA"/>
    <property type="match status" value="1"/>
</dbReference>
<name>A0A4R6TDW4_9FLAO</name>
<dbReference type="SUPFAM" id="SSF47979">
    <property type="entry name" value="Iron-dependent repressor protein, dimerization domain"/>
    <property type="match status" value="1"/>
</dbReference>
<evidence type="ECO:0000259" key="4">
    <source>
        <dbReference type="SMART" id="SM00899"/>
    </source>
</evidence>
<keyword evidence="6" id="KW-1185">Reference proteome</keyword>
<dbReference type="SMART" id="SM00899">
    <property type="entry name" value="FeoA"/>
    <property type="match status" value="2"/>
</dbReference>
<dbReference type="SUPFAM" id="SSF50037">
    <property type="entry name" value="C-terminal domain of transcriptional repressors"/>
    <property type="match status" value="1"/>
</dbReference>
<dbReference type="InterPro" id="IPR036388">
    <property type="entry name" value="WH-like_DNA-bd_sf"/>
</dbReference>
<evidence type="ECO:0000256" key="2">
    <source>
        <dbReference type="SAM" id="MobiDB-lite"/>
    </source>
</evidence>
<evidence type="ECO:0000256" key="1">
    <source>
        <dbReference type="ARBA" id="ARBA00023004"/>
    </source>
</evidence>
<reference evidence="5 6" key="1">
    <citation type="submission" date="2019-03" db="EMBL/GenBank/DDBJ databases">
        <title>Genomic Encyclopedia of Type Strains, Phase III (KMG-III): the genomes of soil and plant-associated and newly described type strains.</title>
        <authorList>
            <person name="Whitman W."/>
        </authorList>
    </citation>
    <scope>NUCLEOTIDE SEQUENCE [LARGE SCALE GENOMIC DNA]</scope>
    <source>
        <strain evidence="5 6">CECT 8283</strain>
    </source>
</reference>
<dbReference type="PANTHER" id="PTHR33238">
    <property type="entry name" value="IRON (METAL) DEPENDENT REPRESSOR, DTXR FAMILY"/>
    <property type="match status" value="1"/>
</dbReference>
<evidence type="ECO:0000256" key="3">
    <source>
        <dbReference type="SAM" id="Phobius"/>
    </source>
</evidence>
<dbReference type="SMART" id="SM00529">
    <property type="entry name" value="HTH_DTXR"/>
    <property type="match status" value="1"/>
</dbReference>
<feature type="compositionally biased region" description="Basic and acidic residues" evidence="2">
    <location>
        <begin position="156"/>
        <end position="166"/>
    </location>
</feature>
<dbReference type="Pfam" id="PF02742">
    <property type="entry name" value="Fe_dep_repr_C"/>
    <property type="match status" value="1"/>
</dbReference>
<protein>
    <submittedName>
        <fullName evidence="5">DtxR family Mn-dependent transcriptional regulator</fullName>
    </submittedName>
</protein>
<dbReference type="RefSeq" id="WP_133538126.1">
    <property type="nucleotide sequence ID" value="NZ_SNYH01000007.1"/>
</dbReference>
<dbReference type="InterPro" id="IPR022689">
    <property type="entry name" value="Iron_dep_repressor"/>
</dbReference>
<dbReference type="InterPro" id="IPR050536">
    <property type="entry name" value="DtxR_MntR_Metal-Reg"/>
</dbReference>
<dbReference type="GO" id="GO:0046983">
    <property type="term" value="F:protein dimerization activity"/>
    <property type="evidence" value="ECO:0007669"/>
    <property type="project" value="InterPro"/>
</dbReference>
<evidence type="ECO:0000313" key="6">
    <source>
        <dbReference type="Proteomes" id="UP000295390"/>
    </source>
</evidence>
<dbReference type="EMBL" id="SNYH01000007">
    <property type="protein sequence ID" value="TDQ22058.1"/>
    <property type="molecule type" value="Genomic_DNA"/>
</dbReference>
<evidence type="ECO:0000313" key="5">
    <source>
        <dbReference type="EMBL" id="TDQ22058.1"/>
    </source>
</evidence>
<dbReference type="GO" id="GO:0046914">
    <property type="term" value="F:transition metal ion binding"/>
    <property type="evidence" value="ECO:0007669"/>
    <property type="project" value="InterPro"/>
</dbReference>
<dbReference type="InterPro" id="IPR036421">
    <property type="entry name" value="Fe_dep_repressor_sf"/>
</dbReference>
<dbReference type="AlphaFoldDB" id="A0A4R6TDW4"/>
<dbReference type="Proteomes" id="UP000295390">
    <property type="component" value="Unassembled WGS sequence"/>
</dbReference>
<sequence length="340" mass="38954">MSTINPVVSLLVFFSLTILLYYVFRPTKGIYFLLKKNYKSKTKTIIEDILKLLYHNQVSNKNLTTNDLTDKLNYNNQLLIESISKMIENELIYMENDSFRLTELGNEYALQIVRAHRLWEKFLSEKTGFDKKEWHERAERKEHELSVDETNKLSELLGDPKYDPHGDPIPTKTGKVAPKKGVSLSELSVGAVGRIIHIEDEPEIIYKQILAEKIHLDSQIRVVENNRMRVVFHSEGEKFVLAPVVAGNITVLVLENQAVSEENIMRLSSLQENEVAKIIGLSKECRGENRRRLLDLGFVRGAIVEVDLRNPLKDPTAFLIKGTSIALRENQASKILIKKE</sequence>
<keyword evidence="3" id="KW-0472">Membrane</keyword>
<organism evidence="5 6">
    <name type="scientific">Tenacibaculum caenipelagi</name>
    <dbReference type="NCBI Taxonomy" id="1325435"/>
    <lineage>
        <taxon>Bacteria</taxon>
        <taxon>Pseudomonadati</taxon>
        <taxon>Bacteroidota</taxon>
        <taxon>Flavobacteriia</taxon>
        <taxon>Flavobacteriales</taxon>
        <taxon>Flavobacteriaceae</taxon>
        <taxon>Tenacibaculum</taxon>
    </lineage>
</organism>
<keyword evidence="1" id="KW-0408">Iron</keyword>
<keyword evidence="3" id="KW-1133">Transmembrane helix</keyword>
<dbReference type="InterPro" id="IPR036390">
    <property type="entry name" value="WH_DNA-bd_sf"/>
</dbReference>
<feature type="domain" description="Ferrous iron transporter FeoA-like" evidence="4">
    <location>
        <begin position="182"/>
        <end position="253"/>
    </location>
</feature>
<dbReference type="InterPro" id="IPR001367">
    <property type="entry name" value="Fe_dep_repressor"/>
</dbReference>
<dbReference type="InterPro" id="IPR008988">
    <property type="entry name" value="Transcriptional_repressor_C"/>
</dbReference>
<dbReference type="OrthoDB" id="9791355at2"/>
<feature type="transmembrane region" description="Helical" evidence="3">
    <location>
        <begin position="6"/>
        <end position="24"/>
    </location>
</feature>
<proteinExistence type="predicted"/>
<feature type="region of interest" description="Disordered" evidence="2">
    <location>
        <begin position="156"/>
        <end position="176"/>
    </location>
</feature>
<comment type="caution">
    <text evidence="5">The sequence shown here is derived from an EMBL/GenBank/DDBJ whole genome shotgun (WGS) entry which is preliminary data.</text>
</comment>
<feature type="domain" description="Ferrous iron transporter FeoA-like" evidence="4">
    <location>
        <begin position="265"/>
        <end position="339"/>
    </location>
</feature>
<dbReference type="Gene3D" id="2.30.30.90">
    <property type="match status" value="1"/>
</dbReference>